<proteinExistence type="predicted"/>
<gene>
    <name evidence="1" type="ORF">CQ022_08055</name>
    <name evidence="2" type="ORF">CQ033_01725</name>
</gene>
<evidence type="ECO:0000313" key="2">
    <source>
        <dbReference type="EMBL" id="PRB91943.1"/>
    </source>
</evidence>
<name>A0A2S9D0E9_CHRCI</name>
<accession>A0A2S9D0E9</accession>
<evidence type="ECO:0000313" key="4">
    <source>
        <dbReference type="Proteomes" id="UP000238534"/>
    </source>
</evidence>
<evidence type="ECO:0000313" key="1">
    <source>
        <dbReference type="EMBL" id="PRB86190.1"/>
    </source>
</evidence>
<protein>
    <recommendedName>
        <fullName evidence="5">Killing trait domain-containing protein</fullName>
    </recommendedName>
</protein>
<dbReference type="AlphaFoldDB" id="A0A2S9D0E9"/>
<evidence type="ECO:0008006" key="5">
    <source>
        <dbReference type="Google" id="ProtNLM"/>
    </source>
</evidence>
<sequence length="75" mass="8364">MNEIDAMITGMSTAVPQAITTQVSAHSTGAMQINSALNQQRNNMTAMSNYVMGLKKMSPKNMKIKELETIRKERF</sequence>
<dbReference type="OrthoDB" id="1263461at2"/>
<reference evidence="3 4" key="1">
    <citation type="submission" date="2017-09" db="EMBL/GenBank/DDBJ databases">
        <title>Genomic, metabolic, and phenotypic characteristics of bacterial isolates from the natural microbiome of the model nematode Caenorhabditis elegans.</title>
        <authorList>
            <person name="Zimmermann J."/>
            <person name="Obeng N."/>
            <person name="Yang W."/>
            <person name="Obeng O."/>
            <person name="Kissoyan K."/>
            <person name="Pees B."/>
            <person name="Dirksen P."/>
            <person name="Hoppner M."/>
            <person name="Franke A."/>
            <person name="Rosenstiel P."/>
            <person name="Leippe M."/>
            <person name="Dierking K."/>
            <person name="Kaleta C."/>
            <person name="Schulenburg H."/>
        </authorList>
    </citation>
    <scope>NUCLEOTIDE SEQUENCE [LARGE SCALE GENOMIC DNA]</scope>
    <source>
        <strain evidence="1 4">MYb25</strain>
        <strain evidence="2 3">MYb44</strain>
    </source>
</reference>
<dbReference type="RefSeq" id="WP_105680921.1">
    <property type="nucleotide sequence ID" value="NZ_JBBGZD010000001.1"/>
</dbReference>
<dbReference type="Proteomes" id="UP000238325">
    <property type="component" value="Unassembled WGS sequence"/>
</dbReference>
<evidence type="ECO:0000313" key="3">
    <source>
        <dbReference type="Proteomes" id="UP000238325"/>
    </source>
</evidence>
<organism evidence="1 4">
    <name type="scientific">Chryseobacterium culicis</name>
    <dbReference type="NCBI Taxonomy" id="680127"/>
    <lineage>
        <taxon>Bacteria</taxon>
        <taxon>Pseudomonadati</taxon>
        <taxon>Bacteroidota</taxon>
        <taxon>Flavobacteriia</taxon>
        <taxon>Flavobacteriales</taxon>
        <taxon>Weeksellaceae</taxon>
        <taxon>Chryseobacterium group</taxon>
        <taxon>Chryseobacterium</taxon>
    </lineage>
</organism>
<dbReference type="EMBL" id="PCPH01000001">
    <property type="protein sequence ID" value="PRB91943.1"/>
    <property type="molecule type" value="Genomic_DNA"/>
</dbReference>
<comment type="caution">
    <text evidence="1">The sequence shown here is derived from an EMBL/GenBank/DDBJ whole genome shotgun (WGS) entry which is preliminary data.</text>
</comment>
<keyword evidence="3" id="KW-1185">Reference proteome</keyword>
<dbReference type="EMBL" id="PCPP01000001">
    <property type="protein sequence ID" value="PRB86190.1"/>
    <property type="molecule type" value="Genomic_DNA"/>
</dbReference>
<dbReference type="Proteomes" id="UP000238534">
    <property type="component" value="Unassembled WGS sequence"/>
</dbReference>